<accession>A0A369XVB9</accession>
<dbReference type="Pfam" id="PF12275">
    <property type="entry name" value="DUF3616"/>
    <property type="match status" value="2"/>
</dbReference>
<organism evidence="2 3">
    <name type="scientific">Candidatus Accumulibacter meliphilus</name>
    <dbReference type="NCBI Taxonomy" id="2211374"/>
    <lineage>
        <taxon>Bacteria</taxon>
        <taxon>Pseudomonadati</taxon>
        <taxon>Pseudomonadota</taxon>
        <taxon>Betaproteobacteria</taxon>
        <taxon>Candidatus Accumulibacter</taxon>
    </lineage>
</organism>
<proteinExistence type="predicted"/>
<feature type="domain" description="DUF3616" evidence="1">
    <location>
        <begin position="151"/>
        <end position="187"/>
    </location>
</feature>
<dbReference type="EMBL" id="QPGA01000002">
    <property type="protein sequence ID" value="RDE52117.1"/>
    <property type="molecule type" value="Genomic_DNA"/>
</dbReference>
<name>A0A369XVB9_9PROT</name>
<gene>
    <name evidence="2" type="ORF">DVS81_02480</name>
</gene>
<dbReference type="AlphaFoldDB" id="A0A369XVB9"/>
<reference evidence="2 3" key="1">
    <citation type="submission" date="2018-05" db="EMBL/GenBank/DDBJ databases">
        <title>Integrated omic analyses show evidence that a Ca. Accumulibacter phosphatis strain performs denitrification under micro-aerobic conditions.</title>
        <authorList>
            <person name="Camejo P.Y."/>
            <person name="Katherine M.D."/>
            <person name="Daniel N.R."/>
        </authorList>
    </citation>
    <scope>NUCLEOTIDE SEQUENCE [LARGE SCALE GENOMIC DNA]</scope>
    <source>
        <strain evidence="2">UW-LDO-IC</strain>
    </source>
</reference>
<evidence type="ECO:0000313" key="3">
    <source>
        <dbReference type="Proteomes" id="UP000253831"/>
    </source>
</evidence>
<dbReference type="InterPro" id="IPR022060">
    <property type="entry name" value="DUF3616"/>
</dbReference>
<evidence type="ECO:0000259" key="1">
    <source>
        <dbReference type="Pfam" id="PF12275"/>
    </source>
</evidence>
<dbReference type="Proteomes" id="UP000253831">
    <property type="component" value="Unassembled WGS sequence"/>
</dbReference>
<feature type="domain" description="DUF3616" evidence="1">
    <location>
        <begin position="259"/>
        <end position="413"/>
    </location>
</feature>
<dbReference type="SUPFAM" id="SSF75011">
    <property type="entry name" value="3-carboxy-cis,cis-mucoante lactonizing enzyme"/>
    <property type="match status" value="1"/>
</dbReference>
<protein>
    <submittedName>
        <fullName evidence="2">DUF3616 domain-containing protein</fullName>
    </submittedName>
</protein>
<evidence type="ECO:0000313" key="2">
    <source>
        <dbReference type="EMBL" id="RDE52117.1"/>
    </source>
</evidence>
<comment type="caution">
    <text evidence="2">The sequence shown here is derived from an EMBL/GenBank/DDBJ whole genome shotgun (WGS) entry which is preliminary data.</text>
</comment>
<sequence length="427" mass="44918">MSTRSCNRSRWPSRKMKSAACAGKINDPSDHSHAMKRKACKFSGCWHLGALAFASASLLWVPGSAYARAPVPLPVPSVQPGSGPWTGGEGFSFGLGKKKEAKARRSVSGMACSLSAARQRICLLVFDEGVEARYATLRDATLVVGSERVVLRADEGELDAEGAATDGSYFYVTGSHSAKRSDCQSNPHSRHVLRFRRDAATGRALRSPSGDPSGILVDYADSGRLWAIMQAQPELKASVGEGKCLGSAPPPEAPGLAGEHGVNIEGLAVSDGRLYFGFRGPARKGQALILAVDAEALFKGGDAKAGVTRVKVGAGQGIRDMVAVAGGFLLLTGPDDDPANQERVKWSIAWWDGTGGAAVVTPKTLATLDLEGVELRQTKAGKANTCEDKALKPEAMTVLEETTQSYKLLILSDGMCDGGALAFTVGR</sequence>